<dbReference type="Gene3D" id="3.60.70.12">
    <property type="entry name" value="L-amino peptidase D-ALA esterase/amidase"/>
    <property type="match status" value="1"/>
</dbReference>
<reference evidence="2 3" key="1">
    <citation type="submission" date="2014-02" db="EMBL/GenBank/DDBJ databases">
        <title>The genome sequence of the entomopathogenic fungus Metarhizium robertsii ARSEF 2575.</title>
        <authorList>
            <person name="Giuliano Garisto Donzelli B."/>
            <person name="Roe B.A."/>
            <person name="Macmil S.L."/>
            <person name="Krasnoff S.B."/>
            <person name="Gibson D.M."/>
        </authorList>
    </citation>
    <scope>NUCLEOTIDE SEQUENCE [LARGE SCALE GENOMIC DNA]</scope>
    <source>
        <strain evidence="2 3">ARSEF 2575</strain>
    </source>
</reference>
<dbReference type="PANTHER" id="PTHR36512:SF3">
    <property type="entry name" value="BLR5678 PROTEIN"/>
    <property type="match status" value="1"/>
</dbReference>
<dbReference type="PANTHER" id="PTHR36512">
    <property type="entry name" value="D-AMINOPEPTIDASE"/>
    <property type="match status" value="1"/>
</dbReference>
<gene>
    <name evidence="2" type="ORF">X797_000318</name>
</gene>
<evidence type="ECO:0000313" key="2">
    <source>
        <dbReference type="EMBL" id="EXV05602.1"/>
    </source>
</evidence>
<comment type="caution">
    <text evidence="2">The sequence shown here is derived from an EMBL/GenBank/DDBJ whole genome shotgun (WGS) entry which is preliminary data.</text>
</comment>
<dbReference type="OrthoDB" id="4941121at2759"/>
<accession>A0A0A1V5R8</accession>
<dbReference type="InterPro" id="IPR016117">
    <property type="entry name" value="ArgJ-like_dom_sf"/>
</dbReference>
<evidence type="ECO:0000313" key="3">
    <source>
        <dbReference type="Proteomes" id="UP000030151"/>
    </source>
</evidence>
<dbReference type="HOGENOM" id="CLU_024709_1_0_1"/>
<dbReference type="EMBL" id="JELW01000001">
    <property type="protein sequence ID" value="EXV05602.1"/>
    <property type="molecule type" value="Genomic_DNA"/>
</dbReference>
<name>A0A0A1V5R8_9HYPO</name>
<dbReference type="SUPFAM" id="SSF56266">
    <property type="entry name" value="DmpA/ArgJ-like"/>
    <property type="match status" value="1"/>
</dbReference>
<dbReference type="InterPro" id="IPR005321">
    <property type="entry name" value="Peptidase_S58_DmpA"/>
</dbReference>
<sequence length="330" mass="35420">MSSSAGARIRQALPQLSLGKWPPGTLTSITDVPGVLVRTESIHTDDQSVNTSAGLLTSPIIMTDFTSVGDGYRGIMEHAYRNFTDEKTGEMELFIFPVVAETFNGYLKDQSKFAVTPEHIIRGVNKATADRVPEGNTRGGTAMLCHRYKGGTGSSSRTINGYDIGGNPATYTVGVLVQVNYSSPENVHVGGIPLGRILKEPEMEIASLKDSATDAPLVPIQLQRLATRATVGLGKVGGYGRDIFLAFSTANKIAFQEFSMQGQSGPAVDQYKPFLRAIQMSDNDSINCLFEAAADVIGEAIYNRVCMAGTMTAEAIDLDKMKEIVGARLV</sequence>
<dbReference type="GO" id="GO:0004177">
    <property type="term" value="F:aminopeptidase activity"/>
    <property type="evidence" value="ECO:0007669"/>
    <property type="project" value="TreeGrafter"/>
</dbReference>
<protein>
    <submittedName>
        <fullName evidence="2">Peptidase family S58</fullName>
    </submittedName>
</protein>
<dbReference type="Pfam" id="PF03576">
    <property type="entry name" value="Peptidase_S58"/>
    <property type="match status" value="1"/>
</dbReference>
<organism evidence="2 3">
    <name type="scientific">Metarhizium robertsii</name>
    <dbReference type="NCBI Taxonomy" id="568076"/>
    <lineage>
        <taxon>Eukaryota</taxon>
        <taxon>Fungi</taxon>
        <taxon>Dikarya</taxon>
        <taxon>Ascomycota</taxon>
        <taxon>Pezizomycotina</taxon>
        <taxon>Sordariomycetes</taxon>
        <taxon>Hypocreomycetidae</taxon>
        <taxon>Hypocreales</taxon>
        <taxon>Clavicipitaceae</taxon>
        <taxon>Metarhizium</taxon>
    </lineage>
</organism>
<dbReference type="Proteomes" id="UP000030151">
    <property type="component" value="Unassembled WGS sequence"/>
</dbReference>
<evidence type="ECO:0000256" key="1">
    <source>
        <dbReference type="ARBA" id="ARBA00007068"/>
    </source>
</evidence>
<dbReference type="AlphaFoldDB" id="A0A0A1V5R8"/>
<proteinExistence type="inferred from homology"/>
<comment type="similarity">
    <text evidence="1">Belongs to the peptidase S58 family.</text>
</comment>